<dbReference type="AlphaFoldDB" id="A0A133NA92"/>
<protein>
    <submittedName>
        <fullName evidence="2">Uncharacterized protein</fullName>
    </submittedName>
</protein>
<reference evidence="2 3" key="1">
    <citation type="submission" date="2016-01" db="EMBL/GenBank/DDBJ databases">
        <authorList>
            <person name="Oliw E.H."/>
        </authorList>
    </citation>
    <scope>NUCLEOTIDE SEQUENCE [LARGE SCALE GENOMIC DNA]</scope>
    <source>
        <strain evidence="2 3">MJR7757A</strain>
    </source>
</reference>
<sequence>MNKLISIKESCKILIIYFITTIVAMIVAGVIVENEFYNELKNYLWVLIIFTLLFLVLIKLFRVKFKSVLIFLGIIMFLLLFILLNLECFFSIASVPNADIFPTMFWLALYTTLPFQSVVINLLVGYNIESLSYLILPTYMVTLSLLSYKVLKSKPQKNNQDK</sequence>
<dbReference type="PATRIC" id="fig|1502.174.peg.947"/>
<evidence type="ECO:0000256" key="1">
    <source>
        <dbReference type="SAM" id="Phobius"/>
    </source>
</evidence>
<name>A0A133NA92_CLOPF</name>
<organism evidence="2 3">
    <name type="scientific">Clostridium perfringens</name>
    <dbReference type="NCBI Taxonomy" id="1502"/>
    <lineage>
        <taxon>Bacteria</taxon>
        <taxon>Bacillati</taxon>
        <taxon>Bacillota</taxon>
        <taxon>Clostridia</taxon>
        <taxon>Eubacteriales</taxon>
        <taxon>Clostridiaceae</taxon>
        <taxon>Clostridium</taxon>
    </lineage>
</organism>
<dbReference type="Proteomes" id="UP000070646">
    <property type="component" value="Unassembled WGS sequence"/>
</dbReference>
<comment type="caution">
    <text evidence="2">The sequence shown here is derived from an EMBL/GenBank/DDBJ whole genome shotgun (WGS) entry which is preliminary data.</text>
</comment>
<feature type="transmembrane region" description="Helical" evidence="1">
    <location>
        <begin position="43"/>
        <end position="61"/>
    </location>
</feature>
<feature type="transmembrane region" description="Helical" evidence="1">
    <location>
        <begin position="12"/>
        <end position="31"/>
    </location>
</feature>
<evidence type="ECO:0000313" key="3">
    <source>
        <dbReference type="Proteomes" id="UP000070646"/>
    </source>
</evidence>
<proteinExistence type="predicted"/>
<dbReference type="RefSeq" id="WP_060794962.1">
    <property type="nucleotide sequence ID" value="NZ_KQ956191.1"/>
</dbReference>
<evidence type="ECO:0000313" key="2">
    <source>
        <dbReference type="EMBL" id="KXA13215.1"/>
    </source>
</evidence>
<keyword evidence="1" id="KW-0812">Transmembrane</keyword>
<feature type="transmembrane region" description="Helical" evidence="1">
    <location>
        <begin position="68"/>
        <end position="92"/>
    </location>
</feature>
<accession>A0A133NA92</accession>
<gene>
    <name evidence="2" type="ORF">HMPREF3222_00931</name>
</gene>
<keyword evidence="1" id="KW-0472">Membrane</keyword>
<feature type="transmembrane region" description="Helical" evidence="1">
    <location>
        <begin position="104"/>
        <end position="124"/>
    </location>
</feature>
<keyword evidence="1" id="KW-1133">Transmembrane helix</keyword>
<feature type="transmembrane region" description="Helical" evidence="1">
    <location>
        <begin position="131"/>
        <end position="151"/>
    </location>
</feature>
<dbReference type="EMBL" id="LRPU01000046">
    <property type="protein sequence ID" value="KXA13215.1"/>
    <property type="molecule type" value="Genomic_DNA"/>
</dbReference>